<evidence type="ECO:0000256" key="5">
    <source>
        <dbReference type="SAM" id="Phobius"/>
    </source>
</evidence>
<dbReference type="GO" id="GO:0005886">
    <property type="term" value="C:plasma membrane"/>
    <property type="evidence" value="ECO:0007669"/>
    <property type="project" value="UniProtKB-SubCell"/>
</dbReference>
<evidence type="ECO:0000256" key="4">
    <source>
        <dbReference type="ARBA" id="ARBA00023136"/>
    </source>
</evidence>
<protein>
    <submittedName>
        <fullName evidence="7">Major facilitator transporter</fullName>
    </submittedName>
</protein>
<feature type="transmembrane region" description="Helical" evidence="5">
    <location>
        <begin position="48"/>
        <end position="74"/>
    </location>
</feature>
<dbReference type="PANTHER" id="PTHR11360">
    <property type="entry name" value="MONOCARBOXYLATE TRANSPORTER"/>
    <property type="match status" value="1"/>
</dbReference>
<dbReference type="EMBL" id="CP004353">
    <property type="protein sequence ID" value="AHI23869.1"/>
    <property type="molecule type" value="Genomic_DNA"/>
</dbReference>
<keyword evidence="3 5" id="KW-1133">Transmembrane helix</keyword>
<dbReference type="eggNOG" id="COG2814">
    <property type="taxonomic scope" value="Bacteria"/>
</dbReference>
<feature type="transmembrane region" description="Helical" evidence="5">
    <location>
        <begin position="86"/>
        <end position="106"/>
    </location>
</feature>
<dbReference type="Pfam" id="PF07690">
    <property type="entry name" value="MFS_1"/>
    <property type="match status" value="2"/>
</dbReference>
<evidence type="ECO:0000259" key="6">
    <source>
        <dbReference type="PROSITE" id="PS50850"/>
    </source>
</evidence>
<dbReference type="GO" id="GO:0022857">
    <property type="term" value="F:transmembrane transporter activity"/>
    <property type="evidence" value="ECO:0007669"/>
    <property type="project" value="InterPro"/>
</dbReference>
<feature type="transmembrane region" description="Helical" evidence="5">
    <location>
        <begin position="254"/>
        <end position="275"/>
    </location>
</feature>
<dbReference type="PATRIC" id="fig|1224164.3.peg.2516"/>
<dbReference type="Gene3D" id="1.20.1250.20">
    <property type="entry name" value="MFS general substrate transporter like domains"/>
    <property type="match status" value="2"/>
</dbReference>
<dbReference type="PANTHER" id="PTHR11360:SF284">
    <property type="entry name" value="EG:103B4.3 PROTEIN-RELATED"/>
    <property type="match status" value="1"/>
</dbReference>
<feature type="transmembrane region" description="Helical" evidence="5">
    <location>
        <begin position="7"/>
        <end position="28"/>
    </location>
</feature>
<evidence type="ECO:0000256" key="1">
    <source>
        <dbReference type="ARBA" id="ARBA00004651"/>
    </source>
</evidence>
<dbReference type="KEGG" id="cvt:B843_12465"/>
<keyword evidence="4 5" id="KW-0472">Membrane</keyword>
<evidence type="ECO:0000313" key="7">
    <source>
        <dbReference type="EMBL" id="AHI23869.1"/>
    </source>
</evidence>
<dbReference type="SUPFAM" id="SSF103473">
    <property type="entry name" value="MFS general substrate transporter"/>
    <property type="match status" value="1"/>
</dbReference>
<dbReference type="InterPro" id="IPR020846">
    <property type="entry name" value="MFS_dom"/>
</dbReference>
<feature type="transmembrane region" description="Helical" evidence="5">
    <location>
        <begin position="307"/>
        <end position="330"/>
    </location>
</feature>
<dbReference type="InterPro" id="IPR036259">
    <property type="entry name" value="MFS_trans_sf"/>
</dbReference>
<dbReference type="AlphaFoldDB" id="W5Y4Q9"/>
<feature type="transmembrane region" description="Helical" evidence="5">
    <location>
        <begin position="112"/>
        <end position="133"/>
    </location>
</feature>
<accession>W5Y4Q9</accession>
<dbReference type="InterPro" id="IPR050327">
    <property type="entry name" value="Proton-linked_MCT"/>
</dbReference>
<dbReference type="PROSITE" id="PS51257">
    <property type="entry name" value="PROKAR_LIPOPROTEIN"/>
    <property type="match status" value="1"/>
</dbReference>
<evidence type="ECO:0000313" key="8">
    <source>
        <dbReference type="Proteomes" id="UP000019222"/>
    </source>
</evidence>
<name>W5Y4Q9_9CORY</name>
<feature type="domain" description="Major facilitator superfamily (MFS) profile" evidence="6">
    <location>
        <begin position="216"/>
        <end position="404"/>
    </location>
</feature>
<sequence length="404" mass="43033">MTQKTPTSLPVAVGFGFIACLLYGFNGGTRTNMGILLAPLMEHSHSSYAQVSFVFAVMNLVFGAVQPLMGMLALRTSNRFVMSMGVVLIFCSLAALLVSTLFPLLMMSLGGLYAIGSGAVAFGLVLASATYFVGPERAMLVAGMLNAAAGLGSFVLAPVMQSFIDANGLTGVAGAMLVPVALLLPIAWVVTSRDPKRVAGVHSTPIRWGEVARHRVFVFLFLGFSTCGFHMVIIESHLFNEFVKDGIPAQQASWAFSLYGIATITGALLSGWLSTRMSMGRLLVYYYGFRAVWTLAFLFIMPHTVPFAVLFAIGLGMTGDATVSPTAGLVNRYLPLSWAPTLIGLLLLIHQVGAFFSASLGGVLLDWSESYVPVWLIDVVLCVFAAIMSAMIGRGTATVVRASQ</sequence>
<evidence type="ECO:0000256" key="3">
    <source>
        <dbReference type="ARBA" id="ARBA00022989"/>
    </source>
</evidence>
<feature type="transmembrane region" description="Helical" evidence="5">
    <location>
        <begin position="342"/>
        <end position="365"/>
    </location>
</feature>
<comment type="subcellular location">
    <subcellularLocation>
        <location evidence="1">Cell membrane</location>
        <topology evidence="1">Multi-pass membrane protein</topology>
    </subcellularLocation>
</comment>
<feature type="transmembrane region" description="Helical" evidence="5">
    <location>
        <begin position="216"/>
        <end position="234"/>
    </location>
</feature>
<dbReference type="Proteomes" id="UP000019222">
    <property type="component" value="Chromosome"/>
</dbReference>
<dbReference type="PROSITE" id="PS50850">
    <property type="entry name" value="MFS"/>
    <property type="match status" value="1"/>
</dbReference>
<dbReference type="STRING" id="1224164.B843_12465"/>
<feature type="transmembrane region" description="Helical" evidence="5">
    <location>
        <begin position="172"/>
        <end position="190"/>
    </location>
</feature>
<keyword evidence="2 5" id="KW-0812">Transmembrane</keyword>
<feature type="transmembrane region" description="Helical" evidence="5">
    <location>
        <begin position="140"/>
        <end position="160"/>
    </location>
</feature>
<proteinExistence type="predicted"/>
<keyword evidence="8" id="KW-1185">Reference proteome</keyword>
<feature type="transmembrane region" description="Helical" evidence="5">
    <location>
        <begin position="371"/>
        <end position="392"/>
    </location>
</feature>
<gene>
    <name evidence="7" type="ORF">B843_12465</name>
</gene>
<organism evidence="7 8">
    <name type="scientific">Corynebacterium vitaeruminis DSM 20294</name>
    <dbReference type="NCBI Taxonomy" id="1224164"/>
    <lineage>
        <taxon>Bacteria</taxon>
        <taxon>Bacillati</taxon>
        <taxon>Actinomycetota</taxon>
        <taxon>Actinomycetes</taxon>
        <taxon>Mycobacteriales</taxon>
        <taxon>Corynebacteriaceae</taxon>
        <taxon>Corynebacterium</taxon>
    </lineage>
</organism>
<dbReference type="HOGENOM" id="CLU_001265_59_9_11"/>
<dbReference type="InterPro" id="IPR011701">
    <property type="entry name" value="MFS"/>
</dbReference>
<dbReference type="RefSeq" id="WP_025253845.1">
    <property type="nucleotide sequence ID" value="NZ_CP004353.1"/>
</dbReference>
<feature type="transmembrane region" description="Helical" evidence="5">
    <location>
        <begin position="282"/>
        <end position="301"/>
    </location>
</feature>
<evidence type="ECO:0000256" key="2">
    <source>
        <dbReference type="ARBA" id="ARBA00022692"/>
    </source>
</evidence>
<reference evidence="7 8" key="1">
    <citation type="submission" date="2013-02" db="EMBL/GenBank/DDBJ databases">
        <title>The complete genome sequence of Corynebacterium vitaeruminis DSM 20294.</title>
        <authorList>
            <person name="Ruckert C."/>
            <person name="Albersmeier A."/>
            <person name="Kalinowski J."/>
        </authorList>
    </citation>
    <scope>NUCLEOTIDE SEQUENCE [LARGE SCALE GENOMIC DNA]</scope>
    <source>
        <strain evidence="8">ATCC 10234</strain>
    </source>
</reference>